<dbReference type="InterPro" id="IPR006638">
    <property type="entry name" value="Elp3/MiaA/NifB-like_rSAM"/>
</dbReference>
<dbReference type="SUPFAM" id="SSF102114">
    <property type="entry name" value="Radical SAM enzymes"/>
    <property type="match status" value="1"/>
</dbReference>
<dbReference type="Gene3D" id="3.80.30.20">
    <property type="entry name" value="tm_1862 like domain"/>
    <property type="match status" value="1"/>
</dbReference>
<organism evidence="8 9">
    <name type="scientific">Claveliimonas bilis</name>
    <dbReference type="NCBI Taxonomy" id="3028070"/>
    <lineage>
        <taxon>Bacteria</taxon>
        <taxon>Bacillati</taxon>
        <taxon>Bacillota</taxon>
        <taxon>Clostridia</taxon>
        <taxon>Lachnospirales</taxon>
        <taxon>Lachnospiraceae</taxon>
        <taxon>Claveliimonas</taxon>
    </lineage>
</organism>
<dbReference type="InterPro" id="IPR023404">
    <property type="entry name" value="rSAM_horseshoe"/>
</dbReference>
<dbReference type="PROSITE" id="PS51918">
    <property type="entry name" value="RADICAL_SAM"/>
    <property type="match status" value="1"/>
</dbReference>
<evidence type="ECO:0000256" key="3">
    <source>
        <dbReference type="ARBA" id="ARBA00022691"/>
    </source>
</evidence>
<dbReference type="InterPro" id="IPR058240">
    <property type="entry name" value="rSAM_sf"/>
</dbReference>
<dbReference type="SFLD" id="SFLDG01086">
    <property type="entry name" value="elongater_protein-like"/>
    <property type="match status" value="1"/>
</dbReference>
<dbReference type="Proteomes" id="UP001305815">
    <property type="component" value="Chromosome"/>
</dbReference>
<name>A0ABM8IAM5_9FIRM</name>
<keyword evidence="2" id="KW-0004">4Fe-4S</keyword>
<evidence type="ECO:0000256" key="2">
    <source>
        <dbReference type="ARBA" id="ARBA00022485"/>
    </source>
</evidence>
<dbReference type="SFLD" id="SFLDS00029">
    <property type="entry name" value="Radical_SAM"/>
    <property type="match status" value="1"/>
</dbReference>
<keyword evidence="6" id="KW-0411">Iron-sulfur</keyword>
<gene>
    <name evidence="8" type="ORF">Lac1_21810</name>
</gene>
<keyword evidence="9" id="KW-1185">Reference proteome</keyword>
<evidence type="ECO:0000256" key="1">
    <source>
        <dbReference type="ARBA" id="ARBA00001966"/>
    </source>
</evidence>
<comment type="cofactor">
    <cofactor evidence="1">
        <name>[4Fe-4S] cluster</name>
        <dbReference type="ChEBI" id="CHEBI:49883"/>
    </cofactor>
</comment>
<dbReference type="SFLD" id="SFLDG01091">
    <property type="entry name" value="uncharacterized_CHP01210-like"/>
    <property type="match status" value="1"/>
</dbReference>
<keyword evidence="3" id="KW-0949">S-adenosyl-L-methionine</keyword>
<keyword evidence="5" id="KW-0408">Iron</keyword>
<evidence type="ECO:0000259" key="7">
    <source>
        <dbReference type="PROSITE" id="PS51918"/>
    </source>
</evidence>
<evidence type="ECO:0000313" key="9">
    <source>
        <dbReference type="Proteomes" id="UP001305815"/>
    </source>
</evidence>
<evidence type="ECO:0000256" key="4">
    <source>
        <dbReference type="ARBA" id="ARBA00022723"/>
    </source>
</evidence>
<sequence>MQSETTFKICMEDLKPVFWGEKRYHSLDWHLKHVFGEKLYKISLNGHMSCPNRDGTLGDRGCIFCSQGGSGDFASDPGLSVTRQIETGKKQAEKKFKGTGYIAYFQAYTNTYAPVSYLRRIFTEAILHPDIRVLSIATRPDCLEPPVLQLLEELSRIKPVWVELGLQTIHEKSAKFIRRGYPLSVFEDAVMQLRALDIPVIVHTILFLPGETHEQMYETICYLNNTDIQGIKLQLLHVLKHTDLADYYKEHPFHIPDMEEYIHVAGQCLSLLRPDIVIHRLTGDGPKPLLIAPLWTGNKRLVLNQMQAYLKCQNIWQGRSYDSWQNHLHYTN</sequence>
<dbReference type="InterPro" id="IPR007197">
    <property type="entry name" value="rSAM"/>
</dbReference>
<dbReference type="InterPro" id="IPR005911">
    <property type="entry name" value="YhcC-like"/>
</dbReference>
<reference evidence="9" key="1">
    <citation type="journal article" date="2023" name="Int. J. Syst. Evol. Microbiol.">
        <title>Claveliimonas bilis gen. nov., sp. nov., deoxycholic acid-producing bacteria isolated from human faeces, and reclassification of Sellimonas monacensis Zenner et al. 2021 as Claveliimonas monacensis comb. nov.</title>
        <authorList>
            <person name="Hisatomi A."/>
            <person name="Kastawa N.W.E.P.G."/>
            <person name="Song I."/>
            <person name="Ohkuma M."/>
            <person name="Fukiya S."/>
            <person name="Sakamoto M."/>
        </authorList>
    </citation>
    <scope>NUCLEOTIDE SEQUENCE [LARGE SCALE GENOMIC DNA]</scope>
    <source>
        <strain evidence="9">12BBH14</strain>
    </source>
</reference>
<feature type="domain" description="Radical SAM core" evidence="7">
    <location>
        <begin position="34"/>
        <end position="284"/>
    </location>
</feature>
<protein>
    <submittedName>
        <fullName evidence="8">TIGR01212 family radical SAM protein</fullName>
    </submittedName>
</protein>
<dbReference type="CDD" id="cd01335">
    <property type="entry name" value="Radical_SAM"/>
    <property type="match status" value="1"/>
</dbReference>
<evidence type="ECO:0000313" key="8">
    <source>
        <dbReference type="EMBL" id="BDZ77998.1"/>
    </source>
</evidence>
<dbReference type="InterPro" id="IPR032432">
    <property type="entry name" value="Radical_SAM_C"/>
</dbReference>
<dbReference type="PANTHER" id="PTHR11135:SF1">
    <property type="entry name" value="PROTEIN YHCC"/>
    <property type="match status" value="1"/>
</dbReference>
<accession>A0ABM8IAM5</accession>
<dbReference type="PANTHER" id="PTHR11135">
    <property type="entry name" value="HISTONE ACETYLTRANSFERASE-RELATED"/>
    <property type="match status" value="1"/>
</dbReference>
<dbReference type="SMART" id="SM00729">
    <property type="entry name" value="Elp3"/>
    <property type="match status" value="1"/>
</dbReference>
<dbReference type="InterPro" id="IPR039661">
    <property type="entry name" value="ELP3"/>
</dbReference>
<dbReference type="Pfam" id="PF04055">
    <property type="entry name" value="Radical_SAM"/>
    <property type="match status" value="1"/>
</dbReference>
<proteinExistence type="predicted"/>
<dbReference type="Pfam" id="PF16199">
    <property type="entry name" value="Radical_SAM_C"/>
    <property type="match status" value="1"/>
</dbReference>
<dbReference type="EMBL" id="AP027742">
    <property type="protein sequence ID" value="BDZ77998.1"/>
    <property type="molecule type" value="Genomic_DNA"/>
</dbReference>
<dbReference type="NCBIfam" id="TIGR01212">
    <property type="entry name" value="TIGR01212 family radical SAM protein"/>
    <property type="match status" value="1"/>
</dbReference>
<evidence type="ECO:0000256" key="5">
    <source>
        <dbReference type="ARBA" id="ARBA00023004"/>
    </source>
</evidence>
<evidence type="ECO:0000256" key="6">
    <source>
        <dbReference type="ARBA" id="ARBA00023014"/>
    </source>
</evidence>
<keyword evidence="4" id="KW-0479">Metal-binding</keyword>